<dbReference type="Gene3D" id="1.10.10.60">
    <property type="entry name" value="Homeodomain-like"/>
    <property type="match status" value="1"/>
</dbReference>
<comment type="caution">
    <text evidence="2">The sequence shown here is derived from an EMBL/GenBank/DDBJ whole genome shotgun (WGS) entry which is preliminary data.</text>
</comment>
<feature type="coiled-coil region" evidence="1">
    <location>
        <begin position="54"/>
        <end position="88"/>
    </location>
</feature>
<proteinExistence type="predicted"/>
<evidence type="ECO:0000256" key="1">
    <source>
        <dbReference type="SAM" id="Coils"/>
    </source>
</evidence>
<keyword evidence="1" id="KW-0175">Coiled coil</keyword>
<dbReference type="InterPro" id="IPR009057">
    <property type="entry name" value="Homeodomain-like_sf"/>
</dbReference>
<sequence length="90" mass="10314">MSTRVAGRSRAGRHRRWEDPAQVARDFGLVAETVRNWVKAEQSKNSGTTEEARAAIDRARLQEMERRVQELEQENAFLKKAAAFFAKELP</sequence>
<dbReference type="Pfam" id="PF01527">
    <property type="entry name" value="HTH_Tnp_1"/>
    <property type="match status" value="1"/>
</dbReference>
<organism evidence="2 3">
    <name type="scientific">Nonomuraea marmarensis</name>
    <dbReference type="NCBI Taxonomy" id="3351344"/>
    <lineage>
        <taxon>Bacteria</taxon>
        <taxon>Bacillati</taxon>
        <taxon>Actinomycetota</taxon>
        <taxon>Actinomycetes</taxon>
        <taxon>Streptosporangiales</taxon>
        <taxon>Streptosporangiaceae</taxon>
        <taxon>Nonomuraea</taxon>
    </lineage>
</organism>
<evidence type="ECO:0000313" key="2">
    <source>
        <dbReference type="EMBL" id="MFG1711313.1"/>
    </source>
</evidence>
<dbReference type="Proteomes" id="UP001603978">
    <property type="component" value="Unassembled WGS sequence"/>
</dbReference>
<keyword evidence="3" id="KW-1185">Reference proteome</keyword>
<dbReference type="RefSeq" id="WP_393177965.1">
    <property type="nucleotide sequence ID" value="NZ_JBICRM010000092.1"/>
</dbReference>
<evidence type="ECO:0000313" key="3">
    <source>
        <dbReference type="Proteomes" id="UP001603978"/>
    </source>
</evidence>
<dbReference type="EMBL" id="JBICRM010000092">
    <property type="protein sequence ID" value="MFG1711313.1"/>
    <property type="molecule type" value="Genomic_DNA"/>
</dbReference>
<reference evidence="2 3" key="1">
    <citation type="submission" date="2024-10" db="EMBL/GenBank/DDBJ databases">
        <authorList>
            <person name="Topkara A.R."/>
            <person name="Saygin H."/>
        </authorList>
    </citation>
    <scope>NUCLEOTIDE SEQUENCE [LARGE SCALE GENOMIC DNA]</scope>
    <source>
        <strain evidence="2 3">M3C6</strain>
    </source>
</reference>
<dbReference type="InterPro" id="IPR002514">
    <property type="entry name" value="Transposase_8"/>
</dbReference>
<dbReference type="SUPFAM" id="SSF46689">
    <property type="entry name" value="Homeodomain-like"/>
    <property type="match status" value="1"/>
</dbReference>
<gene>
    <name evidence="2" type="ORF">ACFLIM_50020</name>
</gene>
<protein>
    <submittedName>
        <fullName evidence="2">Transposase</fullName>
    </submittedName>
</protein>
<accession>A0ABW7AWA3</accession>
<name>A0ABW7AWA3_9ACTN</name>